<keyword evidence="1" id="KW-0732">Signal</keyword>
<name>A0A016UZ44_9BILA</name>
<evidence type="ECO:0000313" key="2">
    <source>
        <dbReference type="EMBL" id="EYC20450.1"/>
    </source>
</evidence>
<reference evidence="3" key="1">
    <citation type="journal article" date="2015" name="Nat. Genet.">
        <title>The genome and transcriptome of the zoonotic hookworm Ancylostoma ceylanicum identify infection-specific gene families.</title>
        <authorList>
            <person name="Schwarz E.M."/>
            <person name="Hu Y."/>
            <person name="Antoshechkin I."/>
            <person name="Miller M.M."/>
            <person name="Sternberg P.W."/>
            <person name="Aroian R.V."/>
        </authorList>
    </citation>
    <scope>NUCLEOTIDE SEQUENCE</scope>
    <source>
        <strain evidence="3">HY135</strain>
    </source>
</reference>
<dbReference type="EMBL" id="JARK01001358">
    <property type="protein sequence ID" value="EYC20450.1"/>
    <property type="molecule type" value="Genomic_DNA"/>
</dbReference>
<dbReference type="AlphaFoldDB" id="A0A016UZ44"/>
<organism evidence="2 3">
    <name type="scientific">Ancylostoma ceylanicum</name>
    <dbReference type="NCBI Taxonomy" id="53326"/>
    <lineage>
        <taxon>Eukaryota</taxon>
        <taxon>Metazoa</taxon>
        <taxon>Ecdysozoa</taxon>
        <taxon>Nematoda</taxon>
        <taxon>Chromadorea</taxon>
        <taxon>Rhabditida</taxon>
        <taxon>Rhabditina</taxon>
        <taxon>Rhabditomorpha</taxon>
        <taxon>Strongyloidea</taxon>
        <taxon>Ancylostomatidae</taxon>
        <taxon>Ancylostomatinae</taxon>
        <taxon>Ancylostoma</taxon>
    </lineage>
</organism>
<evidence type="ECO:0000313" key="3">
    <source>
        <dbReference type="Proteomes" id="UP000024635"/>
    </source>
</evidence>
<gene>
    <name evidence="2" type="primary">Acey_s0022.g630</name>
    <name evidence="2" type="ORF">Y032_0022g630</name>
</gene>
<feature type="chain" id="PRO_5001492832" evidence="1">
    <location>
        <begin position="17"/>
        <end position="124"/>
    </location>
</feature>
<keyword evidence="3" id="KW-1185">Reference proteome</keyword>
<comment type="caution">
    <text evidence="2">The sequence shown here is derived from an EMBL/GenBank/DDBJ whole genome shotgun (WGS) entry which is preliminary data.</text>
</comment>
<feature type="signal peptide" evidence="1">
    <location>
        <begin position="1"/>
        <end position="16"/>
    </location>
</feature>
<accession>A0A016UZ44</accession>
<evidence type="ECO:0000256" key="1">
    <source>
        <dbReference type="SAM" id="SignalP"/>
    </source>
</evidence>
<dbReference type="Proteomes" id="UP000024635">
    <property type="component" value="Unassembled WGS sequence"/>
</dbReference>
<proteinExistence type="predicted"/>
<sequence length="124" mass="13904">MVRILPLFSFLPVVISLKCTDMIIGNNNGTTFNFRNTLRCPETTKWCMSINGSFYSPQFSIDGRVGNCETNGFIGAIVERAKPIDLSCKVSQMHFSSVILSFHHRRKPSISACHSCTVRRQLAC</sequence>
<protein>
    <submittedName>
        <fullName evidence="2">Uncharacterized protein</fullName>
    </submittedName>
</protein>
<dbReference type="OrthoDB" id="5857345at2759"/>